<keyword evidence="2" id="KW-1185">Reference proteome</keyword>
<gene>
    <name evidence="1" type="ORF">NEOLEDRAFT_1129941</name>
</gene>
<organism evidence="1 2">
    <name type="scientific">Neolentinus lepideus HHB14362 ss-1</name>
    <dbReference type="NCBI Taxonomy" id="1314782"/>
    <lineage>
        <taxon>Eukaryota</taxon>
        <taxon>Fungi</taxon>
        <taxon>Dikarya</taxon>
        <taxon>Basidiomycota</taxon>
        <taxon>Agaricomycotina</taxon>
        <taxon>Agaricomycetes</taxon>
        <taxon>Gloeophyllales</taxon>
        <taxon>Gloeophyllaceae</taxon>
        <taxon>Neolentinus</taxon>
    </lineage>
</organism>
<reference evidence="1 2" key="1">
    <citation type="journal article" date="2016" name="Mol. Biol. Evol.">
        <title>Comparative Genomics of Early-Diverging Mushroom-Forming Fungi Provides Insights into the Origins of Lignocellulose Decay Capabilities.</title>
        <authorList>
            <person name="Nagy L.G."/>
            <person name="Riley R."/>
            <person name="Tritt A."/>
            <person name="Adam C."/>
            <person name="Daum C."/>
            <person name="Floudas D."/>
            <person name="Sun H."/>
            <person name="Yadav J.S."/>
            <person name="Pangilinan J."/>
            <person name="Larsson K.H."/>
            <person name="Matsuura K."/>
            <person name="Barry K."/>
            <person name="Labutti K."/>
            <person name="Kuo R."/>
            <person name="Ohm R.A."/>
            <person name="Bhattacharya S.S."/>
            <person name="Shirouzu T."/>
            <person name="Yoshinaga Y."/>
            <person name="Martin F.M."/>
            <person name="Grigoriev I.V."/>
            <person name="Hibbett D.S."/>
        </authorList>
    </citation>
    <scope>NUCLEOTIDE SEQUENCE [LARGE SCALE GENOMIC DNA]</scope>
    <source>
        <strain evidence="1 2">HHB14362 ss-1</strain>
    </source>
</reference>
<evidence type="ECO:0000313" key="2">
    <source>
        <dbReference type="Proteomes" id="UP000076761"/>
    </source>
</evidence>
<accession>A0A165UE68</accession>
<dbReference type="InParanoid" id="A0A165UE68"/>
<dbReference type="Proteomes" id="UP000076761">
    <property type="component" value="Unassembled WGS sequence"/>
</dbReference>
<dbReference type="EMBL" id="KV425559">
    <property type="protein sequence ID" value="KZT28020.1"/>
    <property type="molecule type" value="Genomic_DNA"/>
</dbReference>
<evidence type="ECO:0000313" key="1">
    <source>
        <dbReference type="EMBL" id="KZT28020.1"/>
    </source>
</evidence>
<sequence>MSDTVNDDDLQVLAKEGVDTKSSKRMKGHVSTTTGEKFRGVFAIGEGSSWHFHGTAEAEFLPHSLDDRKAEVIYQREDQLTGKRTFKVRKFDRFVTVFLGNGPVIIIHAIATHTPNGSGEWKTDPSN</sequence>
<dbReference type="OrthoDB" id="3312189at2759"/>
<dbReference type="AlphaFoldDB" id="A0A165UE68"/>
<name>A0A165UE68_9AGAM</name>
<proteinExistence type="predicted"/>
<protein>
    <submittedName>
        <fullName evidence="1">Uncharacterized protein</fullName>
    </submittedName>
</protein>